<sequence>MSKGTFISLDEHCTGFIQQQIMHGRYGSASDVVRAGLHLLEKQQQQWQALSRALEEGERSGVAQGFDLEEFLQTQRQNHAG</sequence>
<dbReference type="GO" id="GO:0006355">
    <property type="term" value="P:regulation of DNA-templated transcription"/>
    <property type="evidence" value="ECO:0007669"/>
    <property type="project" value="InterPro"/>
</dbReference>
<dbReference type="Gene3D" id="6.10.10.120">
    <property type="entry name" value="Antitoxin ParD1-like"/>
    <property type="match status" value="1"/>
</dbReference>
<comment type="caution">
    <text evidence="3">The sequence shown here is derived from an EMBL/GenBank/DDBJ whole genome shotgun (WGS) entry which is preliminary data.</text>
</comment>
<dbReference type="Pfam" id="PF03693">
    <property type="entry name" value="ParD_antitoxin"/>
    <property type="match status" value="1"/>
</dbReference>
<dbReference type="OrthoDB" id="9815501at2"/>
<dbReference type="PANTHER" id="PTHR36582">
    <property type="entry name" value="ANTITOXIN PARD"/>
    <property type="match status" value="1"/>
</dbReference>
<proteinExistence type="inferred from homology"/>
<accession>A0A3M6RUC3</accession>
<evidence type="ECO:0000313" key="4">
    <source>
        <dbReference type="Proteomes" id="UP000275180"/>
    </source>
</evidence>
<evidence type="ECO:0000256" key="1">
    <source>
        <dbReference type="ARBA" id="ARBA00008580"/>
    </source>
</evidence>
<dbReference type="NCBIfam" id="TIGR02606">
    <property type="entry name" value="antidote_CC2985"/>
    <property type="match status" value="1"/>
</dbReference>
<dbReference type="InterPro" id="IPR010985">
    <property type="entry name" value="Ribbon_hlx_hlx"/>
</dbReference>
<dbReference type="InterPro" id="IPR022789">
    <property type="entry name" value="ParD"/>
</dbReference>
<dbReference type="SUPFAM" id="SSF47598">
    <property type="entry name" value="Ribbon-helix-helix"/>
    <property type="match status" value="1"/>
</dbReference>
<gene>
    <name evidence="3" type="ORF">EBQ34_01040</name>
</gene>
<dbReference type="RefSeq" id="WP_122243806.1">
    <property type="nucleotide sequence ID" value="NZ_RDQJ01000001.1"/>
</dbReference>
<organism evidence="3 4">
    <name type="scientific">Vandammella animalimorsus</name>
    <dbReference type="NCBI Taxonomy" id="2029117"/>
    <lineage>
        <taxon>Bacteria</taxon>
        <taxon>Pseudomonadati</taxon>
        <taxon>Pseudomonadota</taxon>
        <taxon>Betaproteobacteria</taxon>
        <taxon>Burkholderiales</taxon>
        <taxon>Comamonadaceae</taxon>
        <taxon>Vandammella</taxon>
    </lineage>
</organism>
<dbReference type="AlphaFoldDB" id="A0A3M6RUC3"/>
<dbReference type="InterPro" id="IPR038296">
    <property type="entry name" value="ParD_sf"/>
</dbReference>
<protein>
    <submittedName>
        <fullName evidence="3">Type II toxin-antitoxin system ParD family antitoxin</fullName>
    </submittedName>
</protein>
<reference evidence="3 4" key="1">
    <citation type="submission" date="2018-10" db="EMBL/GenBank/DDBJ databases">
        <title>Comamonadaceae CDC group NO-1 genome sequencing and assembly.</title>
        <authorList>
            <person name="Bernier A.-M."/>
            <person name="Bernard K."/>
        </authorList>
    </citation>
    <scope>NUCLEOTIDE SEQUENCE [LARGE SCALE GENOMIC DNA]</scope>
    <source>
        <strain evidence="3 4">NML180582</strain>
    </source>
</reference>
<evidence type="ECO:0000313" key="3">
    <source>
        <dbReference type="EMBL" id="RMX18970.1"/>
    </source>
</evidence>
<dbReference type="PANTHER" id="PTHR36582:SF2">
    <property type="entry name" value="ANTITOXIN PARD"/>
    <property type="match status" value="1"/>
</dbReference>
<evidence type="ECO:0000256" key="2">
    <source>
        <dbReference type="ARBA" id="ARBA00022649"/>
    </source>
</evidence>
<keyword evidence="2" id="KW-1277">Toxin-antitoxin system</keyword>
<name>A0A3M6RUC3_9BURK</name>
<dbReference type="Proteomes" id="UP000275180">
    <property type="component" value="Unassembled WGS sequence"/>
</dbReference>
<dbReference type="EMBL" id="RDQJ01000001">
    <property type="protein sequence ID" value="RMX18970.1"/>
    <property type="molecule type" value="Genomic_DNA"/>
</dbReference>
<comment type="similarity">
    <text evidence="1">Belongs to the ParD antitoxin family.</text>
</comment>